<keyword evidence="1" id="KW-0812">Transmembrane</keyword>
<evidence type="ECO:0000313" key="2">
    <source>
        <dbReference type="EMBL" id="KAK7000864.1"/>
    </source>
</evidence>
<keyword evidence="1" id="KW-0472">Membrane</keyword>
<feature type="transmembrane region" description="Helical" evidence="1">
    <location>
        <begin position="40"/>
        <end position="59"/>
    </location>
</feature>
<dbReference type="Proteomes" id="UP001362999">
    <property type="component" value="Unassembled WGS sequence"/>
</dbReference>
<comment type="caution">
    <text evidence="2">The sequence shown here is derived from an EMBL/GenBank/DDBJ whole genome shotgun (WGS) entry which is preliminary data.</text>
</comment>
<keyword evidence="1" id="KW-1133">Transmembrane helix</keyword>
<keyword evidence="3" id="KW-1185">Reference proteome</keyword>
<dbReference type="AlphaFoldDB" id="A0AAW0A3W1"/>
<reference evidence="2 3" key="1">
    <citation type="journal article" date="2024" name="J Genomics">
        <title>Draft genome sequencing and assembly of Favolaschia claudopus CIRM-BRFM 2984 isolated from oak limbs.</title>
        <authorList>
            <person name="Navarro D."/>
            <person name="Drula E."/>
            <person name="Chaduli D."/>
            <person name="Cazenave R."/>
            <person name="Ahrendt S."/>
            <person name="Wang J."/>
            <person name="Lipzen A."/>
            <person name="Daum C."/>
            <person name="Barry K."/>
            <person name="Grigoriev I.V."/>
            <person name="Favel A."/>
            <person name="Rosso M.N."/>
            <person name="Martin F."/>
        </authorList>
    </citation>
    <scope>NUCLEOTIDE SEQUENCE [LARGE SCALE GENOMIC DNA]</scope>
    <source>
        <strain evidence="2 3">CIRM-BRFM 2984</strain>
    </source>
</reference>
<dbReference type="EMBL" id="JAWWNJ010000086">
    <property type="protein sequence ID" value="KAK7000864.1"/>
    <property type="molecule type" value="Genomic_DNA"/>
</dbReference>
<evidence type="ECO:0000313" key="3">
    <source>
        <dbReference type="Proteomes" id="UP001362999"/>
    </source>
</evidence>
<gene>
    <name evidence="2" type="ORF">R3P38DRAFT_2796682</name>
</gene>
<evidence type="ECO:0000256" key="1">
    <source>
        <dbReference type="SAM" id="Phobius"/>
    </source>
</evidence>
<organism evidence="2 3">
    <name type="scientific">Favolaschia claudopus</name>
    <dbReference type="NCBI Taxonomy" id="2862362"/>
    <lineage>
        <taxon>Eukaryota</taxon>
        <taxon>Fungi</taxon>
        <taxon>Dikarya</taxon>
        <taxon>Basidiomycota</taxon>
        <taxon>Agaricomycotina</taxon>
        <taxon>Agaricomycetes</taxon>
        <taxon>Agaricomycetidae</taxon>
        <taxon>Agaricales</taxon>
        <taxon>Marasmiineae</taxon>
        <taxon>Mycenaceae</taxon>
        <taxon>Favolaschia</taxon>
    </lineage>
</organism>
<accession>A0AAW0A3W1</accession>
<proteinExistence type="predicted"/>
<sequence length="107" mass="12201">MSQEALVQGLCKLMAAKPLRLGRTFLVHVQRREIEGRECWEMKVLGCLLIIIGLVLYGVDGGISSVNRAFGGLRDILYTRERRNPTLPRRGALWCTPNYKAYKLKPR</sequence>
<protein>
    <submittedName>
        <fullName evidence="2">Uncharacterized protein</fullName>
    </submittedName>
</protein>
<name>A0AAW0A3W1_9AGAR</name>